<protein>
    <submittedName>
        <fullName evidence="1">Uncharacterized protein</fullName>
    </submittedName>
</protein>
<organism evidence="1 2">
    <name type="scientific">Parelaphostrongylus tenuis</name>
    <name type="common">Meningeal worm</name>
    <dbReference type="NCBI Taxonomy" id="148309"/>
    <lineage>
        <taxon>Eukaryota</taxon>
        <taxon>Metazoa</taxon>
        <taxon>Ecdysozoa</taxon>
        <taxon>Nematoda</taxon>
        <taxon>Chromadorea</taxon>
        <taxon>Rhabditida</taxon>
        <taxon>Rhabditina</taxon>
        <taxon>Rhabditomorpha</taxon>
        <taxon>Strongyloidea</taxon>
        <taxon>Metastrongylidae</taxon>
        <taxon>Parelaphostrongylus</taxon>
    </lineage>
</organism>
<dbReference type="AlphaFoldDB" id="A0AAD5QJ09"/>
<proteinExistence type="predicted"/>
<evidence type="ECO:0000313" key="1">
    <source>
        <dbReference type="EMBL" id="KAJ1350230.1"/>
    </source>
</evidence>
<dbReference type="EMBL" id="JAHQIW010000817">
    <property type="protein sequence ID" value="KAJ1350230.1"/>
    <property type="molecule type" value="Genomic_DNA"/>
</dbReference>
<comment type="caution">
    <text evidence="1">The sequence shown here is derived from an EMBL/GenBank/DDBJ whole genome shotgun (WGS) entry which is preliminary data.</text>
</comment>
<accession>A0AAD5QJ09</accession>
<keyword evidence="2" id="KW-1185">Reference proteome</keyword>
<sequence length="102" mass="11536">MMTLLSLFNAEEMSDHKFHFQSTSSSECLDSGADYAEICMRSKLTEIGLRYVNKVYKMLRDMNAKVTESRTKTSQCTGNLRAVELQISQVHEELGDAAPYTC</sequence>
<name>A0AAD5QJ09_PARTN</name>
<gene>
    <name evidence="1" type="ORF">KIN20_005969</name>
</gene>
<dbReference type="Proteomes" id="UP001196413">
    <property type="component" value="Unassembled WGS sequence"/>
</dbReference>
<reference evidence="1" key="1">
    <citation type="submission" date="2021-06" db="EMBL/GenBank/DDBJ databases">
        <title>Parelaphostrongylus tenuis whole genome reference sequence.</title>
        <authorList>
            <person name="Garwood T.J."/>
            <person name="Larsen P.A."/>
            <person name="Fountain-Jones N.M."/>
            <person name="Garbe J.R."/>
            <person name="Macchietto M.G."/>
            <person name="Kania S.A."/>
            <person name="Gerhold R.W."/>
            <person name="Richards J.E."/>
            <person name="Wolf T.M."/>
        </authorList>
    </citation>
    <scope>NUCLEOTIDE SEQUENCE</scope>
    <source>
        <strain evidence="1">MNPRO001-30</strain>
        <tissue evidence="1">Meninges</tissue>
    </source>
</reference>
<evidence type="ECO:0000313" key="2">
    <source>
        <dbReference type="Proteomes" id="UP001196413"/>
    </source>
</evidence>